<proteinExistence type="predicted"/>
<accession>A0A561WBD3</accession>
<dbReference type="AlphaFoldDB" id="A0A561WBD3"/>
<feature type="region of interest" description="Disordered" evidence="1">
    <location>
        <begin position="1"/>
        <end position="46"/>
    </location>
</feature>
<dbReference type="Proteomes" id="UP000320239">
    <property type="component" value="Unassembled WGS sequence"/>
</dbReference>
<comment type="caution">
    <text evidence="2">The sequence shown here is derived from an EMBL/GenBank/DDBJ whole genome shotgun (WGS) entry which is preliminary data.</text>
</comment>
<dbReference type="RefSeq" id="WP_164466080.1">
    <property type="nucleotide sequence ID" value="NZ_BOMX01000116.1"/>
</dbReference>
<name>A0A561WBD3_ACTTI</name>
<organism evidence="2 3">
    <name type="scientific">Actinoplanes teichomyceticus</name>
    <dbReference type="NCBI Taxonomy" id="1867"/>
    <lineage>
        <taxon>Bacteria</taxon>
        <taxon>Bacillati</taxon>
        <taxon>Actinomycetota</taxon>
        <taxon>Actinomycetes</taxon>
        <taxon>Micromonosporales</taxon>
        <taxon>Micromonosporaceae</taxon>
        <taxon>Actinoplanes</taxon>
    </lineage>
</organism>
<dbReference type="EMBL" id="VIWY01000003">
    <property type="protein sequence ID" value="TWG21168.1"/>
    <property type="molecule type" value="Genomic_DNA"/>
</dbReference>
<evidence type="ECO:0000313" key="2">
    <source>
        <dbReference type="EMBL" id="TWG21168.1"/>
    </source>
</evidence>
<sequence>MSEMPQPDDQPEPVEVPEQPQDTVNDPDDVHGSDVTAEAGAPEPTD</sequence>
<reference evidence="2 3" key="1">
    <citation type="submission" date="2019-06" db="EMBL/GenBank/DDBJ databases">
        <title>Sequencing the genomes of 1000 actinobacteria strains.</title>
        <authorList>
            <person name="Klenk H.-P."/>
        </authorList>
    </citation>
    <scope>NUCLEOTIDE SEQUENCE [LARGE SCALE GENOMIC DNA]</scope>
    <source>
        <strain evidence="2 3">DSM 43866</strain>
    </source>
</reference>
<gene>
    <name evidence="2" type="ORF">FHX34_103698</name>
</gene>
<protein>
    <submittedName>
        <fullName evidence="2">Uncharacterized protein</fullName>
    </submittedName>
</protein>
<keyword evidence="3" id="KW-1185">Reference proteome</keyword>
<evidence type="ECO:0000256" key="1">
    <source>
        <dbReference type="SAM" id="MobiDB-lite"/>
    </source>
</evidence>
<evidence type="ECO:0000313" key="3">
    <source>
        <dbReference type="Proteomes" id="UP000320239"/>
    </source>
</evidence>